<dbReference type="InterPro" id="IPR003607">
    <property type="entry name" value="HD/PDEase_dom"/>
</dbReference>
<dbReference type="SUPFAM" id="SSF109604">
    <property type="entry name" value="HD-domain/PDEase-like"/>
    <property type="match status" value="1"/>
</dbReference>
<dbReference type="AlphaFoldDB" id="A0AAW9K828"/>
<comment type="caution">
    <text evidence="2">The sequence shown here is derived from an EMBL/GenBank/DDBJ whole genome shotgun (WGS) entry which is preliminary data.</text>
</comment>
<dbReference type="Gene3D" id="1.10.472.50">
    <property type="entry name" value="HD-domain/PDEase-like"/>
    <property type="match status" value="1"/>
</dbReference>
<dbReference type="PANTHER" id="PTHR33594">
    <property type="entry name" value="SUPERFAMILY HYDROLASE, PUTATIVE (AFU_ORTHOLOGUE AFUA_1G03035)-RELATED"/>
    <property type="match status" value="1"/>
</dbReference>
<reference evidence="2" key="1">
    <citation type="submission" date="2023-08" db="EMBL/GenBank/DDBJ databases">
        <title>Genomic characterization of piscicolin 126 produced by Carnobacterium maltaromaticum CM22 strain isolated from salmon (Salmo salar).</title>
        <authorList>
            <person name="Gonzalez-Gragera E."/>
            <person name="Garcia-Lopez J.D."/>
            <person name="Teso-Perez C."/>
            <person name="Gimenez-Hernandez I."/>
            <person name="Peralta-Sanchez J.M."/>
            <person name="Valdivia E."/>
            <person name="Montalban-Lopez M."/>
            <person name="Martin-Platero A.M."/>
            <person name="Banos A."/>
            <person name="Martinez-Bueno M."/>
        </authorList>
    </citation>
    <scope>NUCLEOTIDE SEQUENCE</scope>
    <source>
        <strain evidence="2">CM22</strain>
    </source>
</reference>
<evidence type="ECO:0000313" key="3">
    <source>
        <dbReference type="Proteomes" id="UP001290462"/>
    </source>
</evidence>
<name>A0AAW9K828_CARML</name>
<dbReference type="Pfam" id="PF01966">
    <property type="entry name" value="HD"/>
    <property type="match status" value="1"/>
</dbReference>
<dbReference type="EMBL" id="JAVBVO010000005">
    <property type="protein sequence ID" value="MDZ5760334.1"/>
    <property type="molecule type" value="Genomic_DNA"/>
</dbReference>
<dbReference type="PANTHER" id="PTHR33594:SF1">
    <property type="entry name" value="HD_PDEASE DOMAIN-CONTAINING PROTEIN"/>
    <property type="match status" value="1"/>
</dbReference>
<feature type="domain" description="HD" evidence="1">
    <location>
        <begin position="28"/>
        <end position="134"/>
    </location>
</feature>
<dbReference type="SMART" id="SM00471">
    <property type="entry name" value="HDc"/>
    <property type="match status" value="1"/>
</dbReference>
<proteinExistence type="predicted"/>
<evidence type="ECO:0000259" key="1">
    <source>
        <dbReference type="PROSITE" id="PS51831"/>
    </source>
</evidence>
<protein>
    <submittedName>
        <fullName evidence="2">HD domain-containing protein</fullName>
    </submittedName>
</protein>
<evidence type="ECO:0000313" key="2">
    <source>
        <dbReference type="EMBL" id="MDZ5760334.1"/>
    </source>
</evidence>
<dbReference type="GeneID" id="83606302"/>
<gene>
    <name evidence="2" type="ORF">RAK27_16975</name>
</gene>
<dbReference type="CDD" id="cd00077">
    <property type="entry name" value="HDc"/>
    <property type="match status" value="1"/>
</dbReference>
<organism evidence="2 3">
    <name type="scientific">Carnobacterium maltaromaticum</name>
    <name type="common">Carnobacterium piscicola</name>
    <dbReference type="NCBI Taxonomy" id="2751"/>
    <lineage>
        <taxon>Bacteria</taxon>
        <taxon>Bacillati</taxon>
        <taxon>Bacillota</taxon>
        <taxon>Bacilli</taxon>
        <taxon>Lactobacillales</taxon>
        <taxon>Carnobacteriaceae</taxon>
        <taxon>Carnobacterium</taxon>
    </lineage>
</organism>
<sequence length="222" mass="25624">MKLDKSLIIDKTKQFVYEELINEPSGHDWWHIQRVVNTTNTIAKEEQKMQSVDLFICEMAALLHDIADEKLNENAAAGEKRVQEWLEKNNVSPLDQAAILTIILNMSYKGGTNKVELKTIEGKIVQDADRLDALGAIGIARTLAYSGHHGRPIHDPRRVAREDMTLEEYRSGEDTAIMHFYEKLLKLKELMKTETGEKLAIERHNYMLHFLDQFYGEWDGER</sequence>
<dbReference type="RefSeq" id="WP_229251838.1">
    <property type="nucleotide sequence ID" value="NZ_CBCPHT010000002.1"/>
</dbReference>
<dbReference type="Gene3D" id="1.20.58.1910">
    <property type="match status" value="1"/>
</dbReference>
<accession>A0AAW9K828</accession>
<dbReference type="PROSITE" id="PS51831">
    <property type="entry name" value="HD"/>
    <property type="match status" value="1"/>
</dbReference>
<dbReference type="Proteomes" id="UP001290462">
    <property type="component" value="Unassembled WGS sequence"/>
</dbReference>
<dbReference type="InterPro" id="IPR006674">
    <property type="entry name" value="HD_domain"/>
</dbReference>